<comment type="similarity">
    <text evidence="9">Belongs to the Lhr helicase family. Lhr-Core subfamily.</text>
</comment>
<keyword evidence="7" id="KW-0234">DNA repair</keyword>
<organism evidence="13 14">
    <name type="scientific">Roseomonas elaeocarpi</name>
    <dbReference type="NCBI Taxonomy" id="907779"/>
    <lineage>
        <taxon>Bacteria</taxon>
        <taxon>Pseudomonadati</taxon>
        <taxon>Pseudomonadota</taxon>
        <taxon>Alphaproteobacteria</taxon>
        <taxon>Acetobacterales</taxon>
        <taxon>Roseomonadaceae</taxon>
        <taxon>Roseomonas</taxon>
    </lineage>
</organism>
<feature type="domain" description="Helicase C-terminal" evidence="12">
    <location>
        <begin position="290"/>
        <end position="441"/>
    </location>
</feature>
<dbReference type="PROSITE" id="PS51194">
    <property type="entry name" value="HELICASE_CTER"/>
    <property type="match status" value="1"/>
</dbReference>
<dbReference type="InterPro" id="IPR017170">
    <property type="entry name" value="Lhr-like"/>
</dbReference>
<evidence type="ECO:0000259" key="11">
    <source>
        <dbReference type="PROSITE" id="PS51192"/>
    </source>
</evidence>
<evidence type="ECO:0000256" key="9">
    <source>
        <dbReference type="ARBA" id="ARBA00093467"/>
    </source>
</evidence>
<dbReference type="NCBIfam" id="TIGR04121">
    <property type="entry name" value="DEXH_lig_assoc"/>
    <property type="match status" value="1"/>
</dbReference>
<dbReference type="InterPro" id="IPR027417">
    <property type="entry name" value="P-loop_NTPase"/>
</dbReference>
<evidence type="ECO:0000256" key="2">
    <source>
        <dbReference type="ARBA" id="ARBA00022763"/>
    </source>
</evidence>
<dbReference type="InterPro" id="IPR052511">
    <property type="entry name" value="ATP-dep_Helicase"/>
</dbReference>
<keyword evidence="14" id="KW-1185">Reference proteome</keyword>
<keyword evidence="13" id="KW-0436">Ligase</keyword>
<evidence type="ECO:0000256" key="5">
    <source>
        <dbReference type="ARBA" id="ARBA00022840"/>
    </source>
</evidence>
<evidence type="ECO:0000256" key="7">
    <source>
        <dbReference type="ARBA" id="ARBA00023204"/>
    </source>
</evidence>
<dbReference type="PANTHER" id="PTHR47962">
    <property type="entry name" value="ATP-DEPENDENT HELICASE LHR-RELATED-RELATED"/>
    <property type="match status" value="1"/>
</dbReference>
<evidence type="ECO:0000256" key="6">
    <source>
        <dbReference type="ARBA" id="ARBA00023125"/>
    </source>
</evidence>
<evidence type="ECO:0000256" key="8">
    <source>
        <dbReference type="ARBA" id="ARBA00023235"/>
    </source>
</evidence>
<feature type="region of interest" description="Disordered" evidence="10">
    <location>
        <begin position="152"/>
        <end position="171"/>
    </location>
</feature>
<evidence type="ECO:0000313" key="14">
    <source>
        <dbReference type="Proteomes" id="UP001589865"/>
    </source>
</evidence>
<dbReference type="InterPro" id="IPR014001">
    <property type="entry name" value="Helicase_ATP-bd"/>
</dbReference>
<evidence type="ECO:0000256" key="1">
    <source>
        <dbReference type="ARBA" id="ARBA00022741"/>
    </source>
</evidence>
<dbReference type="PANTHER" id="PTHR47962:SF3">
    <property type="entry name" value="LARGE ATP-DEPENDENT HELICASE-RELATED PROTEIN"/>
    <property type="match status" value="1"/>
</dbReference>
<evidence type="ECO:0000259" key="12">
    <source>
        <dbReference type="PROSITE" id="PS51194"/>
    </source>
</evidence>
<feature type="region of interest" description="Disordered" evidence="10">
    <location>
        <begin position="877"/>
        <end position="901"/>
    </location>
</feature>
<keyword evidence="6" id="KW-0238">DNA-binding</keyword>
<dbReference type="EMBL" id="JBHLUN010000003">
    <property type="protein sequence ID" value="MFC0407580.1"/>
    <property type="molecule type" value="Genomic_DNA"/>
</dbReference>
<dbReference type="InterPro" id="IPR013701">
    <property type="entry name" value="Lhr-like_DEAD/DEAH_assoc"/>
</dbReference>
<dbReference type="InterPro" id="IPR026362">
    <property type="entry name" value="DEXH_lig_assoc"/>
</dbReference>
<gene>
    <name evidence="13" type="ORF">ACFFGY_04925</name>
</gene>
<dbReference type="InterPro" id="IPR045628">
    <property type="entry name" value="Lhr_WH_dom"/>
</dbReference>
<dbReference type="PROSITE" id="PS51192">
    <property type="entry name" value="HELICASE_ATP_BIND_1"/>
    <property type="match status" value="1"/>
</dbReference>
<proteinExistence type="inferred from homology"/>
<evidence type="ECO:0000313" key="13">
    <source>
        <dbReference type="EMBL" id="MFC0407580.1"/>
    </source>
</evidence>
<dbReference type="InterPro" id="IPR011545">
    <property type="entry name" value="DEAD/DEAH_box_helicase_dom"/>
</dbReference>
<evidence type="ECO:0000256" key="3">
    <source>
        <dbReference type="ARBA" id="ARBA00022801"/>
    </source>
</evidence>
<dbReference type="GO" id="GO:0016874">
    <property type="term" value="F:ligase activity"/>
    <property type="evidence" value="ECO:0007669"/>
    <property type="project" value="UniProtKB-KW"/>
</dbReference>
<accession>A0ABV6JPD7</accession>
<keyword evidence="8" id="KW-0413">Isomerase</keyword>
<dbReference type="Pfam" id="PF19306">
    <property type="entry name" value="WHD_Lhr"/>
    <property type="match status" value="1"/>
</dbReference>
<sequence length="901" mass="98157">MTGTLPEPFADWFARRGWRPRAHQLALLAAAEAGRSALLVAPTGGGKTLAGFLPTLIELHARAAAAGSLAAPAPAAPVPVKGTRSRARSRDGDATVEGPPQADAAPAPVTPAPAGGRLHTLYISPLKALAVDIARNLLAPIEEMELPIRVETRTGDTPANRRARQRDDPPDILLTTPESLILLLSLPGAAEMFAGLRAVVVDEAHALAGTKRGDQLALCLTRLQRLAPGLRRVALSATVAHPEALRAWISPTAKAEDAAFVHGTGGAEPELAIVLPAGHLPWGGHMGLASAPEIYRRIQGAGVTIVFVNTRAQSELVFQALWRINEDNLPIALHHGSLQIEQRRKVEAAMAAGKLRAVVATASLDLGIDWGAVDQVIQVGAPKGVSRLMQRIGRANHRMDEPSRAVLVPANRFEVIECLAATEAVEAHELDGEPPRAGGLDVLAQHVLAMACHAPFEMDELFAEVTSAAPYAALTRRDFDDVVRFVEDGGYALQAYERFRKLFRDAEDFVHVRDERVARQARMNLGTIVDTPMLKVRLRGGPVLGEVEEWFVSTLEPGHCFIFAGQTLRYEGMEALNVVVSRGGEGEPRVPTYAGARLPLSTSLSKRVRAIIEDPARWSALPAPVRDWLRLQQRHSEMPSRDGLLIETFPRGGRWFLVAYCFEGRLAHQTLGMLVTKRMERLGYGPLGYLATDYVLAAWSAFEPEEPEQLFEQDILGEELEEWIAESSMLRRTFRNIATIAGLLEKNHPGAEKSGRQMTVNADLIYDVLRKHDPDHILLRATRQEAAYGLTDVRRISDLLARVEGRIRVRRLRRPSPLAVPALIEEGREWVAGGAEDALLAEAAALVEEATDGAEHFAEVLSDVTEGVRVRAGVVDRPRHRDRGRRVSRAAPKAAVGARPR</sequence>
<reference evidence="13 14" key="1">
    <citation type="submission" date="2024-09" db="EMBL/GenBank/DDBJ databases">
        <authorList>
            <person name="Sun Q."/>
            <person name="Mori K."/>
        </authorList>
    </citation>
    <scope>NUCLEOTIDE SEQUENCE [LARGE SCALE GENOMIC DNA]</scope>
    <source>
        <strain evidence="13 14">TBRC 5777</strain>
    </source>
</reference>
<dbReference type="SMART" id="SM00490">
    <property type="entry name" value="HELICc"/>
    <property type="match status" value="1"/>
</dbReference>
<dbReference type="Gene3D" id="3.40.50.300">
    <property type="entry name" value="P-loop containing nucleotide triphosphate hydrolases"/>
    <property type="match status" value="2"/>
</dbReference>
<dbReference type="Proteomes" id="UP001589865">
    <property type="component" value="Unassembled WGS sequence"/>
</dbReference>
<keyword evidence="1" id="KW-0547">Nucleotide-binding</keyword>
<keyword evidence="2" id="KW-0227">DNA damage</keyword>
<feature type="region of interest" description="Disordered" evidence="10">
    <location>
        <begin position="68"/>
        <end position="111"/>
    </location>
</feature>
<dbReference type="PIRSF" id="PIRSF037307">
    <property type="entry name" value="Lhr-like_helic_prd"/>
    <property type="match status" value="1"/>
</dbReference>
<keyword evidence="4" id="KW-0347">Helicase</keyword>
<dbReference type="SUPFAM" id="SSF52540">
    <property type="entry name" value="P-loop containing nucleoside triphosphate hydrolases"/>
    <property type="match status" value="1"/>
</dbReference>
<name>A0ABV6JPD7_9PROT</name>
<keyword evidence="5" id="KW-0067">ATP-binding</keyword>
<evidence type="ECO:0000256" key="10">
    <source>
        <dbReference type="SAM" id="MobiDB-lite"/>
    </source>
</evidence>
<dbReference type="InterPro" id="IPR001650">
    <property type="entry name" value="Helicase_C-like"/>
</dbReference>
<comment type="caution">
    <text evidence="13">The sequence shown here is derived from an EMBL/GenBank/DDBJ whole genome shotgun (WGS) entry which is preliminary data.</text>
</comment>
<dbReference type="SMART" id="SM00487">
    <property type="entry name" value="DEXDc"/>
    <property type="match status" value="1"/>
</dbReference>
<protein>
    <submittedName>
        <fullName evidence="13">Ligase-associated DNA damage response DEXH box helicase</fullName>
    </submittedName>
</protein>
<feature type="domain" description="Helicase ATP-binding" evidence="11">
    <location>
        <begin position="28"/>
        <end position="248"/>
    </location>
</feature>
<dbReference type="Pfam" id="PF08494">
    <property type="entry name" value="DEAD_assoc"/>
    <property type="match status" value="1"/>
</dbReference>
<dbReference type="RefSeq" id="WP_377043294.1">
    <property type="nucleotide sequence ID" value="NZ_JBHLUN010000003.1"/>
</dbReference>
<keyword evidence="3" id="KW-0378">Hydrolase</keyword>
<dbReference type="Pfam" id="PF00270">
    <property type="entry name" value="DEAD"/>
    <property type="match status" value="1"/>
</dbReference>
<evidence type="ECO:0000256" key="4">
    <source>
        <dbReference type="ARBA" id="ARBA00022806"/>
    </source>
</evidence>
<dbReference type="Pfam" id="PF00271">
    <property type="entry name" value="Helicase_C"/>
    <property type="match status" value="1"/>
</dbReference>